<name>A0AAW1SCQ8_9CHLO</name>
<dbReference type="AlphaFoldDB" id="A0AAW1SCQ8"/>
<evidence type="ECO:0000313" key="3">
    <source>
        <dbReference type="EMBL" id="KAK9843326.1"/>
    </source>
</evidence>
<accession>A0AAW1SCQ8</accession>
<sequence length="323" mass="35519">MARDRSSRSCLAFTVHNTRQWWQGLFKARPYATRDMMTPGELTSGGLEVSDIYSETLRVEKKVFYLDLKRNSRGTFLKLSEKGANRERSTIAAPGSGIAWFRELFGFYANELTAGRALPSKELPLETKVFQFGAGRNSRGTFLRISETGPKGRTAIVVPDGLAEGPKETNSWELFRQALAKLAEHLPVTQNISLASVSGPGTLVGPPPPPPVLTATPGEGTVLRIGHKRFYFDLGSNQRGVFLRLTEMVGADRLSLVVPVDAVQQFGEAVLTQHQRAVTLQAHGIPPGRQMMAAEQQRQQLLPPPMAQQGNEGLAQRFTSLHL</sequence>
<keyword evidence="2" id="KW-0238">DNA-binding</keyword>
<dbReference type="PANTHER" id="PTHR12611:SF0">
    <property type="entry name" value="PURINE-RICH BINDING PROTEIN-ALPHA, ISOFORM B"/>
    <property type="match status" value="1"/>
</dbReference>
<organism evidence="3 4">
    <name type="scientific">Apatococcus lobatus</name>
    <dbReference type="NCBI Taxonomy" id="904363"/>
    <lineage>
        <taxon>Eukaryota</taxon>
        <taxon>Viridiplantae</taxon>
        <taxon>Chlorophyta</taxon>
        <taxon>core chlorophytes</taxon>
        <taxon>Trebouxiophyceae</taxon>
        <taxon>Chlorellales</taxon>
        <taxon>Chlorellaceae</taxon>
        <taxon>Apatococcus</taxon>
    </lineage>
</organism>
<proteinExistence type="inferred from homology"/>
<dbReference type="SMART" id="SM00712">
    <property type="entry name" value="PUR"/>
    <property type="match status" value="3"/>
</dbReference>
<reference evidence="3 4" key="1">
    <citation type="journal article" date="2024" name="Nat. Commun.">
        <title>Phylogenomics reveals the evolutionary origins of lichenization in chlorophyte algae.</title>
        <authorList>
            <person name="Puginier C."/>
            <person name="Libourel C."/>
            <person name="Otte J."/>
            <person name="Skaloud P."/>
            <person name="Haon M."/>
            <person name="Grisel S."/>
            <person name="Petersen M."/>
            <person name="Berrin J.G."/>
            <person name="Delaux P.M."/>
            <person name="Dal Grande F."/>
            <person name="Keller J."/>
        </authorList>
    </citation>
    <scope>NUCLEOTIDE SEQUENCE [LARGE SCALE GENOMIC DNA]</scope>
    <source>
        <strain evidence="3 4">SAG 2145</strain>
    </source>
</reference>
<evidence type="ECO:0000256" key="1">
    <source>
        <dbReference type="ARBA" id="ARBA00009251"/>
    </source>
</evidence>
<dbReference type="Proteomes" id="UP001438707">
    <property type="component" value="Unassembled WGS sequence"/>
</dbReference>
<dbReference type="GO" id="GO:0000981">
    <property type="term" value="F:DNA-binding transcription factor activity, RNA polymerase II-specific"/>
    <property type="evidence" value="ECO:0007669"/>
    <property type="project" value="TreeGrafter"/>
</dbReference>
<dbReference type="EMBL" id="JALJOS010000002">
    <property type="protein sequence ID" value="KAK9843326.1"/>
    <property type="molecule type" value="Genomic_DNA"/>
</dbReference>
<protein>
    <submittedName>
        <fullName evidence="3">Uncharacterized protein</fullName>
    </submittedName>
</protein>
<dbReference type="GO" id="GO:0032422">
    <property type="term" value="F:purine-rich negative regulatory element binding"/>
    <property type="evidence" value="ECO:0007669"/>
    <property type="project" value="InterPro"/>
</dbReference>
<dbReference type="InterPro" id="IPR006628">
    <property type="entry name" value="PUR-bd_fam"/>
</dbReference>
<dbReference type="Gene3D" id="3.10.450.700">
    <property type="match status" value="3"/>
</dbReference>
<dbReference type="GO" id="GO:0000977">
    <property type="term" value="F:RNA polymerase II transcription regulatory region sequence-specific DNA binding"/>
    <property type="evidence" value="ECO:0007669"/>
    <property type="project" value="InterPro"/>
</dbReference>
<evidence type="ECO:0000313" key="4">
    <source>
        <dbReference type="Proteomes" id="UP001438707"/>
    </source>
</evidence>
<gene>
    <name evidence="3" type="ORF">WJX74_010381</name>
</gene>
<dbReference type="GO" id="GO:0005634">
    <property type="term" value="C:nucleus"/>
    <property type="evidence" value="ECO:0007669"/>
    <property type="project" value="TreeGrafter"/>
</dbReference>
<evidence type="ECO:0000256" key="2">
    <source>
        <dbReference type="ARBA" id="ARBA00023125"/>
    </source>
</evidence>
<comment type="caution">
    <text evidence="3">The sequence shown here is derived from an EMBL/GenBank/DDBJ whole genome shotgun (WGS) entry which is preliminary data.</text>
</comment>
<dbReference type="PANTHER" id="PTHR12611">
    <property type="entry name" value="PUR-TRANSCRIPTIONAL ACTIVATOR"/>
    <property type="match status" value="1"/>
</dbReference>
<keyword evidence="4" id="KW-1185">Reference proteome</keyword>
<comment type="similarity">
    <text evidence="1">Belongs to the PUR DNA-binding protein family.</text>
</comment>
<dbReference type="Pfam" id="PF04845">
    <property type="entry name" value="PurA"/>
    <property type="match status" value="2"/>
</dbReference>